<name>A0AAD9KGG5_RIDPI</name>
<evidence type="ECO:0000313" key="3">
    <source>
        <dbReference type="EMBL" id="KAK2171183.1"/>
    </source>
</evidence>
<evidence type="ECO:0000256" key="1">
    <source>
        <dbReference type="SAM" id="Phobius"/>
    </source>
</evidence>
<evidence type="ECO:0000313" key="4">
    <source>
        <dbReference type="Proteomes" id="UP001209878"/>
    </source>
</evidence>
<evidence type="ECO:0000256" key="2">
    <source>
        <dbReference type="SAM" id="SignalP"/>
    </source>
</evidence>
<gene>
    <name evidence="3" type="ORF">NP493_1094g01027</name>
</gene>
<dbReference type="EMBL" id="JAODUO010001093">
    <property type="protein sequence ID" value="KAK2171183.1"/>
    <property type="molecule type" value="Genomic_DNA"/>
</dbReference>
<feature type="signal peptide" evidence="2">
    <location>
        <begin position="1"/>
        <end position="29"/>
    </location>
</feature>
<dbReference type="InterPro" id="IPR052740">
    <property type="entry name" value="CE4"/>
</dbReference>
<keyword evidence="1" id="KW-1133">Transmembrane helix</keyword>
<dbReference type="Proteomes" id="UP001209878">
    <property type="component" value="Unassembled WGS sequence"/>
</dbReference>
<dbReference type="GO" id="GO:0005975">
    <property type="term" value="P:carbohydrate metabolic process"/>
    <property type="evidence" value="ECO:0007669"/>
    <property type="project" value="InterPro"/>
</dbReference>
<dbReference type="Gene3D" id="3.20.20.370">
    <property type="entry name" value="Glycoside hydrolase/deacetylase"/>
    <property type="match status" value="1"/>
</dbReference>
<reference evidence="3" key="1">
    <citation type="journal article" date="2023" name="Mol. Biol. Evol.">
        <title>Third-Generation Sequencing Reveals the Adaptive Role of the Epigenome in Three Deep-Sea Polychaetes.</title>
        <authorList>
            <person name="Perez M."/>
            <person name="Aroh O."/>
            <person name="Sun Y."/>
            <person name="Lan Y."/>
            <person name="Juniper S.K."/>
            <person name="Young C.R."/>
            <person name="Angers B."/>
            <person name="Qian P.Y."/>
        </authorList>
    </citation>
    <scope>NUCLEOTIDE SEQUENCE</scope>
    <source>
        <strain evidence="3">R07B-5</strain>
    </source>
</reference>
<dbReference type="AlphaFoldDB" id="A0AAD9KGG5"/>
<organism evidence="3 4">
    <name type="scientific">Ridgeia piscesae</name>
    <name type="common">Tubeworm</name>
    <dbReference type="NCBI Taxonomy" id="27915"/>
    <lineage>
        <taxon>Eukaryota</taxon>
        <taxon>Metazoa</taxon>
        <taxon>Spiralia</taxon>
        <taxon>Lophotrochozoa</taxon>
        <taxon>Annelida</taxon>
        <taxon>Polychaeta</taxon>
        <taxon>Sedentaria</taxon>
        <taxon>Canalipalpata</taxon>
        <taxon>Sabellida</taxon>
        <taxon>Siboglinidae</taxon>
        <taxon>Ridgeia</taxon>
    </lineage>
</organism>
<feature type="chain" id="PRO_5042208285" evidence="2">
    <location>
        <begin position="30"/>
        <end position="414"/>
    </location>
</feature>
<proteinExistence type="predicted"/>
<sequence length="414" mass="47113">MIKTQPSRFLLGAALLAIALLILPSAVRARECPVEKCLDNKCELPVCKCASRSVPGNHSLNTAPQLVVFTFVGPLNSDSWYPLRRLFKDDKKNPNGEPITMTLFVSDTDTDDYCRAGEFYRDGHEIGVNGVSDKDTMDSFISDDWEELIMSQKEIITTEAKIDKKDIKGMHVPGLKKKASDALFIAIEHMSDEAKYEARAWKPYDSSIVYGENIPLKNQAPLWPYTVNYKSDDKVCPDDVNVCNHPAHCYDGVWEVPVRLFYDNVSLPNVFIDEWAAPENEEMLYYTLVHNFWEHYAVNRAPFVIKVHTDWFKKSRFAEKALERFIAVVLAHDLQDVYVVSMEQMLEWVKDRKKLNEIKDSGLFKRTKTRSGVRCNMATLEADGKVSGTAMVLVESAILLVLLVVFIVKDRAED</sequence>
<dbReference type="InterPro" id="IPR011330">
    <property type="entry name" value="Glyco_hydro/deAcase_b/a-brl"/>
</dbReference>
<comment type="caution">
    <text evidence="3">The sequence shown here is derived from an EMBL/GenBank/DDBJ whole genome shotgun (WGS) entry which is preliminary data.</text>
</comment>
<dbReference type="PANTHER" id="PTHR45985:SF8">
    <property type="entry name" value="CHITIN DEACETYLASE-LIKE 9, ISOFORM A"/>
    <property type="match status" value="1"/>
</dbReference>
<keyword evidence="1" id="KW-0472">Membrane</keyword>
<dbReference type="PANTHER" id="PTHR45985">
    <property type="match status" value="1"/>
</dbReference>
<keyword evidence="1" id="KW-0812">Transmembrane</keyword>
<keyword evidence="2" id="KW-0732">Signal</keyword>
<protein>
    <submittedName>
        <fullName evidence="3">Uncharacterized protein</fullName>
    </submittedName>
</protein>
<dbReference type="SUPFAM" id="SSF88713">
    <property type="entry name" value="Glycoside hydrolase/deacetylase"/>
    <property type="match status" value="1"/>
</dbReference>
<feature type="transmembrane region" description="Helical" evidence="1">
    <location>
        <begin position="386"/>
        <end position="408"/>
    </location>
</feature>
<accession>A0AAD9KGG5</accession>
<keyword evidence="4" id="KW-1185">Reference proteome</keyword>